<protein>
    <submittedName>
        <fullName evidence="1">Uncharacterized protein</fullName>
    </submittedName>
</protein>
<accession>A0A0N7HIS8</accession>
<dbReference type="KEGG" id="cmar:IMCC12053_2114"/>
<dbReference type="Proteomes" id="UP000064920">
    <property type="component" value="Chromosome"/>
</dbReference>
<proteinExistence type="predicted"/>
<keyword evidence="2" id="KW-1185">Reference proteome</keyword>
<dbReference type="InterPro" id="IPR053745">
    <property type="entry name" value="Viral_Tail_Comp_sf"/>
</dbReference>
<dbReference type="AlphaFoldDB" id="A0A0N7HIS8"/>
<dbReference type="InterPro" id="IPR021508">
    <property type="entry name" value="Gp17-like"/>
</dbReference>
<organism evidence="1 2">
    <name type="scientific">Celeribacter marinus</name>
    <dbReference type="NCBI Taxonomy" id="1397108"/>
    <lineage>
        <taxon>Bacteria</taxon>
        <taxon>Pseudomonadati</taxon>
        <taxon>Pseudomonadota</taxon>
        <taxon>Alphaproteobacteria</taxon>
        <taxon>Rhodobacterales</taxon>
        <taxon>Roseobacteraceae</taxon>
        <taxon>Celeribacter</taxon>
    </lineage>
</organism>
<evidence type="ECO:0000313" key="1">
    <source>
        <dbReference type="EMBL" id="ALI56061.1"/>
    </source>
</evidence>
<dbReference type="RefSeq" id="WP_062218773.1">
    <property type="nucleotide sequence ID" value="NZ_CP012023.1"/>
</dbReference>
<dbReference type="EMBL" id="CP012023">
    <property type="protein sequence ID" value="ALI56061.1"/>
    <property type="molecule type" value="Genomic_DNA"/>
</dbReference>
<dbReference type="PATRIC" id="fig|1397108.4.peg.2166"/>
<dbReference type="Gene3D" id="3.30.2000.30">
    <property type="match status" value="1"/>
</dbReference>
<dbReference type="STRING" id="1397108.IMCC12053_2114"/>
<name>A0A0N7HIS8_9RHOB</name>
<gene>
    <name evidence="1" type="ORF">IMCC12053_2114</name>
</gene>
<dbReference type="OrthoDB" id="7644395at2"/>
<evidence type="ECO:0000313" key="2">
    <source>
        <dbReference type="Proteomes" id="UP000064920"/>
    </source>
</evidence>
<reference evidence="1 2" key="1">
    <citation type="submission" date="2015-05" db="EMBL/GenBank/DDBJ databases">
        <authorList>
            <person name="Wang D.B."/>
            <person name="Wang M."/>
        </authorList>
    </citation>
    <scope>NUCLEOTIDE SEQUENCE [LARGE SCALE GENOMIC DNA]</scope>
    <source>
        <strain evidence="1 2">IMCC 12053</strain>
    </source>
</reference>
<dbReference type="Pfam" id="PF11367">
    <property type="entry name" value="Tail_completion_gp17"/>
    <property type="match status" value="1"/>
</dbReference>
<sequence>MSYGVGAALQSAIFQAIANDAAVVGFVGANVFDAPPSGTVPPLYVTLGPETVVDASDQTGQGARHAVVVSVLSDMAGFLRAKQVAAAVSDVLVDADLSLTRGHLVGLSFVSAKARRVPNSDVRRIDMTFRARVEDN</sequence>